<evidence type="ECO:0000259" key="4">
    <source>
        <dbReference type="Pfam" id="PF17863"/>
    </source>
</evidence>
<accession>A0A4U0XIG5</accession>
<keyword evidence="6" id="KW-1185">Reference proteome</keyword>
<dbReference type="Pfam" id="PF17863">
    <property type="entry name" value="AAA_lid_2"/>
    <property type="match status" value="1"/>
</dbReference>
<name>A0A4U0XIG5_9PEZI</name>
<dbReference type="EC" id="6.6.1.1" evidence="1"/>
<dbReference type="InterPro" id="IPR041628">
    <property type="entry name" value="ChlI/MoxR_AAA_lid"/>
</dbReference>
<evidence type="ECO:0000256" key="1">
    <source>
        <dbReference type="ARBA" id="ARBA00012825"/>
    </source>
</evidence>
<evidence type="ECO:0000256" key="2">
    <source>
        <dbReference type="ARBA" id="ARBA00023444"/>
    </source>
</evidence>
<dbReference type="Proteomes" id="UP000309340">
    <property type="component" value="Unassembled WGS sequence"/>
</dbReference>
<proteinExistence type="predicted"/>
<evidence type="ECO:0000256" key="3">
    <source>
        <dbReference type="SAM" id="MobiDB-lite"/>
    </source>
</evidence>
<evidence type="ECO:0000313" key="6">
    <source>
        <dbReference type="Proteomes" id="UP000309340"/>
    </source>
</evidence>
<dbReference type="OrthoDB" id="444631at2759"/>
<organism evidence="5 6">
    <name type="scientific">Friedmanniomyces simplex</name>
    <dbReference type="NCBI Taxonomy" id="329884"/>
    <lineage>
        <taxon>Eukaryota</taxon>
        <taxon>Fungi</taxon>
        <taxon>Dikarya</taxon>
        <taxon>Ascomycota</taxon>
        <taxon>Pezizomycotina</taxon>
        <taxon>Dothideomycetes</taxon>
        <taxon>Dothideomycetidae</taxon>
        <taxon>Mycosphaerellales</taxon>
        <taxon>Teratosphaeriaceae</taxon>
        <taxon>Friedmanniomyces</taxon>
    </lineage>
</organism>
<dbReference type="PANTHER" id="PTHR11603:SF132">
    <property type="entry name" value="C2H2-TYPE DOMAIN-CONTAINING PROTEIN"/>
    <property type="match status" value="1"/>
</dbReference>
<comment type="pathway">
    <text evidence="2">Porphyrin-containing compound metabolism.</text>
</comment>
<feature type="region of interest" description="Disordered" evidence="3">
    <location>
        <begin position="85"/>
        <end position="115"/>
    </location>
</feature>
<dbReference type="PANTHER" id="PTHR11603">
    <property type="entry name" value="AAA FAMILY ATPASE"/>
    <property type="match status" value="1"/>
</dbReference>
<gene>
    <name evidence="5" type="ORF">B0A55_05243</name>
</gene>
<dbReference type="STRING" id="329884.A0A4U0XIG5"/>
<dbReference type="Gene3D" id="1.10.8.80">
    <property type="entry name" value="Magnesium chelatase subunit I, C-Terminal domain"/>
    <property type="match status" value="1"/>
</dbReference>
<protein>
    <recommendedName>
        <fullName evidence="1">magnesium chelatase</fullName>
        <ecNumber evidence="1">6.6.1.1</ecNumber>
    </recommendedName>
</protein>
<dbReference type="AlphaFoldDB" id="A0A4U0XIG5"/>
<dbReference type="InterPro" id="IPR052041">
    <property type="entry name" value="Nucleic_acid_metab_PIN/TRAM"/>
</dbReference>
<evidence type="ECO:0000313" key="5">
    <source>
        <dbReference type="EMBL" id="TKA74465.1"/>
    </source>
</evidence>
<reference evidence="5 6" key="1">
    <citation type="submission" date="2017-03" db="EMBL/GenBank/DDBJ databases">
        <title>Genomes of endolithic fungi from Antarctica.</title>
        <authorList>
            <person name="Coleine C."/>
            <person name="Masonjones S."/>
            <person name="Stajich J.E."/>
        </authorList>
    </citation>
    <scope>NUCLEOTIDE SEQUENCE [LARGE SCALE GENOMIC DNA]</scope>
    <source>
        <strain evidence="5 6">CCFEE 5184</strain>
    </source>
</reference>
<feature type="domain" description="ChlI/MoxR AAA lid" evidence="4">
    <location>
        <begin position="246"/>
        <end position="306"/>
    </location>
</feature>
<dbReference type="GO" id="GO:0016851">
    <property type="term" value="F:magnesium chelatase activity"/>
    <property type="evidence" value="ECO:0007669"/>
    <property type="project" value="UniProtKB-EC"/>
</dbReference>
<comment type="caution">
    <text evidence="5">The sequence shown here is derived from an EMBL/GenBank/DDBJ whole genome shotgun (WGS) entry which is preliminary data.</text>
</comment>
<sequence>MDELLQARLQNVSDLDLAILVSLTSDQHCIFYSVSDAAKDLRDELHLSCTETFGLQTAVIDCSRTTVDEFSEAILVANDDSFKDAPEHRGSTHNLRLPTNPYPSRGHSPARSGSANITLDDRRIADVIIATNLDLAGPNVQVQALELLRTKRIFTRTAMHTASKDFLFVVVASKPDARLTHHLNDMFGISHFHEAEDGFPHVEGTMDKYATPAFSRDEIKSLHSQADEARLTAEVDAYLHNIVVFMRQSRYVKGGITATATRHLRAVAKALAPLHGLDYVPPSLVTLAVKKVYPHRVILTTAETERTLLWGSDPAAVKEMLRGVTVEDVIEEVIGSVDTPL</sequence>
<dbReference type="EMBL" id="NAJQ01000225">
    <property type="protein sequence ID" value="TKA74465.1"/>
    <property type="molecule type" value="Genomic_DNA"/>
</dbReference>